<dbReference type="Pfam" id="PF12833">
    <property type="entry name" value="HTH_18"/>
    <property type="match status" value="1"/>
</dbReference>
<dbReference type="InterPro" id="IPR018062">
    <property type="entry name" value="HTH_AraC-typ_CS"/>
</dbReference>
<sequence>MKSQLRSEIYEDGVLLIDNPIPFSETLIEERKEHNFNGIKGVLTSITLNGVQLEFKDVTIAKDFYSVAVEHDFSFIKLHFEIEGDNEYCPDNKKEKRIYIPQGHYNFFYLPVIKGNLNFRTQKRKTVEISFTTDYLQQLFHSNLKEAIPLLAEAIEKKTAFLMWDKSRVISPQLQKIITEITGCTYSGVIKKAFLESKVVEIISYLFTIINENENKEELAELSPYDYSKIIELETILKSRFRENHSLSGLAANIGLNTFKLKKYFKQIYGVSVFAYLTTIRMEYAKKLIVEKGFAIAVVSEEVGYKNPQHFTVAFKKTFGYLPSKLKK</sequence>
<keyword evidence="3" id="KW-0804">Transcription</keyword>
<dbReference type="GO" id="GO:0003700">
    <property type="term" value="F:DNA-binding transcription factor activity"/>
    <property type="evidence" value="ECO:0007669"/>
    <property type="project" value="InterPro"/>
</dbReference>
<evidence type="ECO:0000313" key="8">
    <source>
        <dbReference type="Proteomes" id="UP001152749"/>
    </source>
</evidence>
<evidence type="ECO:0000313" key="6">
    <source>
        <dbReference type="EMBL" id="CAI2767318.1"/>
    </source>
</evidence>
<protein>
    <submittedName>
        <fullName evidence="6">HTH-type transcriptional activator RhaR</fullName>
    </submittedName>
</protein>
<organism evidence="6 8">
    <name type="scientific">Flavobacterium collinsii</name>
    <dbReference type="NCBI Taxonomy" id="1114861"/>
    <lineage>
        <taxon>Bacteria</taxon>
        <taxon>Pseudomonadati</taxon>
        <taxon>Bacteroidota</taxon>
        <taxon>Flavobacteriia</taxon>
        <taxon>Flavobacteriales</taxon>
        <taxon>Flavobacteriaceae</taxon>
        <taxon>Flavobacterium</taxon>
    </lineage>
</organism>
<dbReference type="PANTHER" id="PTHR47893:SF1">
    <property type="entry name" value="REGULATORY PROTEIN PCHR"/>
    <property type="match status" value="1"/>
</dbReference>
<gene>
    <name evidence="6" type="primary">rhaR</name>
    <name evidence="5" type="synonym">rhaR_11</name>
    <name evidence="5" type="ORF">FLACOL7796_03022</name>
    <name evidence="6" type="ORF">TRV642_2443</name>
</gene>
<proteinExistence type="predicted"/>
<reference evidence="5 7" key="1">
    <citation type="submission" date="2020-02" db="EMBL/GenBank/DDBJ databases">
        <authorList>
            <person name="Criscuolo A."/>
        </authorList>
    </citation>
    <scope>NUCLEOTIDE SEQUENCE [LARGE SCALE GENOMIC DNA]</scope>
    <source>
        <strain evidence="5">CECT7796</strain>
    </source>
</reference>
<dbReference type="PANTHER" id="PTHR47893">
    <property type="entry name" value="REGULATORY PROTEIN PCHR"/>
    <property type="match status" value="1"/>
</dbReference>
<dbReference type="GO" id="GO:0043565">
    <property type="term" value="F:sequence-specific DNA binding"/>
    <property type="evidence" value="ECO:0007669"/>
    <property type="project" value="InterPro"/>
</dbReference>
<reference evidence="6" key="2">
    <citation type="submission" date="2022-09" db="EMBL/GenBank/DDBJ databases">
        <authorList>
            <person name="Duchaud E."/>
        </authorList>
    </citation>
    <scope>NUCLEOTIDE SEQUENCE</scope>
    <source>
        <strain evidence="6">TRV642</strain>
    </source>
</reference>
<dbReference type="SUPFAM" id="SSF46689">
    <property type="entry name" value="Homeodomain-like"/>
    <property type="match status" value="1"/>
</dbReference>
<dbReference type="EMBL" id="OX336425">
    <property type="protein sequence ID" value="CAI2767318.1"/>
    <property type="molecule type" value="Genomic_DNA"/>
</dbReference>
<dbReference type="SMART" id="SM00342">
    <property type="entry name" value="HTH_ARAC"/>
    <property type="match status" value="1"/>
</dbReference>
<evidence type="ECO:0000313" key="7">
    <source>
        <dbReference type="Proteomes" id="UP000474567"/>
    </source>
</evidence>
<dbReference type="EMBL" id="CADCST010000098">
    <property type="protein sequence ID" value="CAA9200085.1"/>
    <property type="molecule type" value="Genomic_DNA"/>
</dbReference>
<evidence type="ECO:0000256" key="2">
    <source>
        <dbReference type="ARBA" id="ARBA00023125"/>
    </source>
</evidence>
<evidence type="ECO:0000313" key="5">
    <source>
        <dbReference type="EMBL" id="CAA9200085.1"/>
    </source>
</evidence>
<dbReference type="InterPro" id="IPR018060">
    <property type="entry name" value="HTH_AraC"/>
</dbReference>
<feature type="domain" description="HTH araC/xylS-type" evidence="4">
    <location>
        <begin position="231"/>
        <end position="328"/>
    </location>
</feature>
<dbReference type="PROSITE" id="PS01124">
    <property type="entry name" value="HTH_ARAC_FAMILY_2"/>
    <property type="match status" value="1"/>
</dbReference>
<dbReference type="AlphaFoldDB" id="A0A9W4TFT2"/>
<name>A0A9W4TFT2_9FLAO</name>
<dbReference type="PROSITE" id="PS00041">
    <property type="entry name" value="HTH_ARAC_FAMILY_1"/>
    <property type="match status" value="1"/>
</dbReference>
<dbReference type="RefSeq" id="WP_173966945.1">
    <property type="nucleotide sequence ID" value="NZ_BOVI01000003.1"/>
</dbReference>
<dbReference type="Proteomes" id="UP000474567">
    <property type="component" value="Unassembled WGS sequence"/>
</dbReference>
<keyword evidence="2" id="KW-0238">DNA-binding</keyword>
<dbReference type="InterPro" id="IPR009057">
    <property type="entry name" value="Homeodomain-like_sf"/>
</dbReference>
<evidence type="ECO:0000259" key="4">
    <source>
        <dbReference type="PROSITE" id="PS01124"/>
    </source>
</evidence>
<keyword evidence="7" id="KW-1185">Reference proteome</keyword>
<dbReference type="Proteomes" id="UP001152749">
    <property type="component" value="Chromosome"/>
</dbReference>
<dbReference type="KEGG" id="fcs:TRV642_2443"/>
<evidence type="ECO:0000256" key="1">
    <source>
        <dbReference type="ARBA" id="ARBA00023015"/>
    </source>
</evidence>
<keyword evidence="1" id="KW-0805">Transcription regulation</keyword>
<evidence type="ECO:0000256" key="3">
    <source>
        <dbReference type="ARBA" id="ARBA00023163"/>
    </source>
</evidence>
<dbReference type="InterPro" id="IPR053142">
    <property type="entry name" value="PchR_regulatory_protein"/>
</dbReference>
<dbReference type="Gene3D" id="1.10.10.60">
    <property type="entry name" value="Homeodomain-like"/>
    <property type="match status" value="2"/>
</dbReference>
<accession>A0A9W4TFT2</accession>